<evidence type="ECO:0000313" key="2">
    <source>
        <dbReference type="EMBL" id="OBZ73406.1"/>
    </source>
</evidence>
<evidence type="ECO:0000313" key="3">
    <source>
        <dbReference type="Proteomes" id="UP000092993"/>
    </source>
</evidence>
<sequence length="421" mass="45699">MKARKQKKLQEAVVRLRANVGFEQDSSGTGEEPKNGSLEVLHLDADKASANVAEKIEQARMERTSKVDSDVSFGRKLNLCSAFPAITPSSANATKELDKIVEKVKDEGGSCVPSELLAASGTASPVETIEKMSFSLEDEKREKKRAILREWKARRAAEAAVASAKAQHTGKDDEQDNNDGSEVFLDDAMAKMRVAEKIEQTRIPRMGRIDRNMTFGHKLNLRNAFPAVPTSPTEAANELETAFKKFKVDSGSRKRSELQIGSVAASQKTAAVATVEIISGVPASLEDGGLEKQRAVYREVMGRRSADDAAVSTKVQCVRGSSRLPVLKVTPINAKNKDENKSATNTPNIPTWGPHVKNEVRPSDHPVTTGHSAETPAKAGIAASRHRQGRNSEADKENSTPTVKGTNLHMPAKRLPLRLIP</sequence>
<evidence type="ECO:0000256" key="1">
    <source>
        <dbReference type="SAM" id="MobiDB-lite"/>
    </source>
</evidence>
<comment type="caution">
    <text evidence="2">The sequence shown here is derived from an EMBL/GenBank/DDBJ whole genome shotgun (WGS) entry which is preliminary data.</text>
</comment>
<feature type="compositionally biased region" description="Basic residues" evidence="1">
    <location>
        <begin position="411"/>
        <end position="421"/>
    </location>
</feature>
<protein>
    <submittedName>
        <fullName evidence="2">Uncharacterized protein</fullName>
    </submittedName>
</protein>
<proteinExistence type="predicted"/>
<name>A0A1C7MAK6_GRIFR</name>
<reference evidence="2 3" key="1">
    <citation type="submission" date="2016-03" db="EMBL/GenBank/DDBJ databases">
        <title>Whole genome sequencing of Grifola frondosa 9006-11.</title>
        <authorList>
            <person name="Min B."/>
            <person name="Park H."/>
            <person name="Kim J.-G."/>
            <person name="Cho H."/>
            <person name="Oh Y.-L."/>
            <person name="Kong W.-S."/>
            <person name="Choi I.-G."/>
        </authorList>
    </citation>
    <scope>NUCLEOTIDE SEQUENCE [LARGE SCALE GENOMIC DNA]</scope>
    <source>
        <strain evidence="2 3">9006-11</strain>
    </source>
</reference>
<dbReference type="EMBL" id="LUGG01000007">
    <property type="protein sequence ID" value="OBZ73406.1"/>
    <property type="molecule type" value="Genomic_DNA"/>
</dbReference>
<gene>
    <name evidence="2" type="ORF">A0H81_06981</name>
</gene>
<dbReference type="AlphaFoldDB" id="A0A1C7MAK6"/>
<organism evidence="2 3">
    <name type="scientific">Grifola frondosa</name>
    <name type="common">Maitake</name>
    <name type="synonym">Polyporus frondosus</name>
    <dbReference type="NCBI Taxonomy" id="5627"/>
    <lineage>
        <taxon>Eukaryota</taxon>
        <taxon>Fungi</taxon>
        <taxon>Dikarya</taxon>
        <taxon>Basidiomycota</taxon>
        <taxon>Agaricomycotina</taxon>
        <taxon>Agaricomycetes</taxon>
        <taxon>Polyporales</taxon>
        <taxon>Grifolaceae</taxon>
        <taxon>Grifola</taxon>
    </lineage>
</organism>
<accession>A0A1C7MAK6</accession>
<dbReference type="Proteomes" id="UP000092993">
    <property type="component" value="Unassembled WGS sequence"/>
</dbReference>
<feature type="region of interest" description="Disordered" evidence="1">
    <location>
        <begin position="337"/>
        <end position="421"/>
    </location>
</feature>
<keyword evidence="3" id="KW-1185">Reference proteome</keyword>